<evidence type="ECO:0000313" key="1">
    <source>
        <dbReference type="EMBL" id="GAA1619314.1"/>
    </source>
</evidence>
<name>A0ABP4QU49_9ACTN</name>
<dbReference type="EMBL" id="BAAAOS010000070">
    <property type="protein sequence ID" value="GAA1619314.1"/>
    <property type="molecule type" value="Genomic_DNA"/>
</dbReference>
<organism evidence="1 2">
    <name type="scientific">Kribbella sancticallisti</name>
    <dbReference type="NCBI Taxonomy" id="460087"/>
    <lineage>
        <taxon>Bacteria</taxon>
        <taxon>Bacillati</taxon>
        <taxon>Actinomycetota</taxon>
        <taxon>Actinomycetes</taxon>
        <taxon>Propionibacteriales</taxon>
        <taxon>Kribbellaceae</taxon>
        <taxon>Kribbella</taxon>
    </lineage>
</organism>
<dbReference type="Proteomes" id="UP001500393">
    <property type="component" value="Unassembled WGS sequence"/>
</dbReference>
<dbReference type="PANTHER" id="PTHR40045:SF1">
    <property type="entry name" value="YQCI_YCGG FAMILY PROTEIN"/>
    <property type="match status" value="1"/>
</dbReference>
<dbReference type="InterPro" id="IPR014988">
    <property type="entry name" value="Uncharacterised_YqcI/YcgG"/>
</dbReference>
<gene>
    <name evidence="1" type="ORF">GCM10009789_86340</name>
</gene>
<protein>
    <submittedName>
        <fullName evidence="1">YqcI/YcgG family protein</fullName>
    </submittedName>
</protein>
<evidence type="ECO:0000313" key="2">
    <source>
        <dbReference type="Proteomes" id="UP001500393"/>
    </source>
</evidence>
<accession>A0ABP4QU49</accession>
<dbReference type="PANTHER" id="PTHR40045">
    <property type="entry name" value="YCGG FAMILY PROTEIN"/>
    <property type="match status" value="1"/>
</dbReference>
<comment type="caution">
    <text evidence="1">The sequence shown here is derived from an EMBL/GenBank/DDBJ whole genome shotgun (WGS) entry which is preliminary data.</text>
</comment>
<proteinExistence type="predicted"/>
<dbReference type="RefSeq" id="WP_344222613.1">
    <property type="nucleotide sequence ID" value="NZ_BAAAOS010000070.1"/>
</dbReference>
<reference evidence="2" key="1">
    <citation type="journal article" date="2019" name="Int. J. Syst. Evol. Microbiol.">
        <title>The Global Catalogue of Microorganisms (GCM) 10K type strain sequencing project: providing services to taxonomists for standard genome sequencing and annotation.</title>
        <authorList>
            <consortium name="The Broad Institute Genomics Platform"/>
            <consortium name="The Broad Institute Genome Sequencing Center for Infectious Disease"/>
            <person name="Wu L."/>
            <person name="Ma J."/>
        </authorList>
    </citation>
    <scope>NUCLEOTIDE SEQUENCE [LARGE SCALE GENOMIC DNA]</scope>
    <source>
        <strain evidence="2">JCM 14969</strain>
    </source>
</reference>
<sequence length="215" mass="23609">MVTQFSEIISSPGFPCFFARQALDKGQITFSYAAGAGSQVLDDCLLALRELAAHIRVEPELTGVLLIDVDDCVTIDDDAAFADKLLAHLITAGADRWPDHAPRDTTDPRWTLWIDDVGFFLNISTPRHTRRRSRNVGDAIAVIAQARATFDAPAPSEPRVRANIRQRLSDYDSAPVHRALGAYANPDTREIDQYFLGDGEACPGSGQDESGRARR</sequence>
<keyword evidence="2" id="KW-1185">Reference proteome</keyword>
<dbReference type="Pfam" id="PF08892">
    <property type="entry name" value="YqcI_YcgG"/>
    <property type="match status" value="1"/>
</dbReference>